<organism evidence="4">
    <name type="scientific">Candidatus Heimdallarchaeum endolithica</name>
    <dbReference type="NCBI Taxonomy" id="2876572"/>
    <lineage>
        <taxon>Archaea</taxon>
        <taxon>Promethearchaeati</taxon>
        <taxon>Candidatus Heimdallarchaeota</taxon>
        <taxon>Candidatus Heimdallarchaeia (ex Rinke et al. 2021) (nom. nud.)</taxon>
        <taxon>Candidatus Heimdallarchaeales</taxon>
        <taxon>Candidatus Heimdallarchaeaceae</taxon>
        <taxon>Candidatus Heimdallarchaeum</taxon>
    </lineage>
</organism>
<dbReference type="AlphaFoldDB" id="A0A9Y1BSF6"/>
<dbReference type="PANTHER" id="PTHR30634">
    <property type="entry name" value="OUTER MEMBRANE LOLAB LIPOPROTEIN INSERTION APPARATUS"/>
    <property type="match status" value="1"/>
</dbReference>
<gene>
    <name evidence="4" type="ORF">K9W46_02735</name>
</gene>
<evidence type="ECO:0000313" key="4">
    <source>
        <dbReference type="EMBL" id="UJG44106.1"/>
    </source>
</evidence>
<feature type="coiled-coil region" evidence="1">
    <location>
        <begin position="151"/>
        <end position="195"/>
    </location>
</feature>
<feature type="domain" description="VWFA" evidence="3">
    <location>
        <begin position="372"/>
        <end position="536"/>
    </location>
</feature>
<dbReference type="InterPro" id="IPR008912">
    <property type="entry name" value="Uncharacterised_CoxE"/>
</dbReference>
<dbReference type="Proteomes" id="UP001200513">
    <property type="component" value="Chromosome"/>
</dbReference>
<dbReference type="EMBL" id="CP084167">
    <property type="protein sequence ID" value="UJG44106.1"/>
    <property type="molecule type" value="Genomic_DNA"/>
</dbReference>
<dbReference type="Pfam" id="PF05762">
    <property type="entry name" value="VWA_CoxE"/>
    <property type="match status" value="1"/>
</dbReference>
<dbReference type="InterPro" id="IPR036465">
    <property type="entry name" value="vWFA_dom_sf"/>
</dbReference>
<proteinExistence type="predicted"/>
<reference evidence="4" key="1">
    <citation type="journal article" date="2022" name="Nat. Microbiol.">
        <title>Unique mobile elements and scalable gene flow at the prokaryote-eukaryote boundary revealed by circularized Asgard archaea genomes.</title>
        <authorList>
            <person name="Wu F."/>
            <person name="Speth D.R."/>
            <person name="Philosof A."/>
            <person name="Cremiere A."/>
            <person name="Narayanan A."/>
            <person name="Barco R.A."/>
            <person name="Connon S.A."/>
            <person name="Amend J.P."/>
            <person name="Antoshechkin I.A."/>
            <person name="Orphan V.J."/>
        </authorList>
    </citation>
    <scope>NUCLEOTIDE SEQUENCE</scope>
    <source>
        <strain evidence="4">PR6</strain>
    </source>
</reference>
<accession>A0A9Y1BSF6</accession>
<evidence type="ECO:0000256" key="2">
    <source>
        <dbReference type="SAM" id="MobiDB-lite"/>
    </source>
</evidence>
<dbReference type="SMART" id="SM00327">
    <property type="entry name" value="VWA"/>
    <property type="match status" value="1"/>
</dbReference>
<dbReference type="InterPro" id="IPR002035">
    <property type="entry name" value="VWF_A"/>
</dbReference>
<evidence type="ECO:0000259" key="3">
    <source>
        <dbReference type="SMART" id="SM00327"/>
    </source>
</evidence>
<dbReference type="SUPFAM" id="SSF53300">
    <property type="entry name" value="vWA-like"/>
    <property type="match status" value="1"/>
</dbReference>
<feature type="region of interest" description="Disordered" evidence="2">
    <location>
        <begin position="205"/>
        <end position="226"/>
    </location>
</feature>
<name>A0A9Y1BSF6_9ARCH</name>
<evidence type="ECO:0000256" key="1">
    <source>
        <dbReference type="SAM" id="Coils"/>
    </source>
</evidence>
<protein>
    <submittedName>
        <fullName evidence="4">VWA domain-containing protein</fullName>
    </submittedName>
</protein>
<dbReference type="InterPro" id="IPR050458">
    <property type="entry name" value="LolB"/>
</dbReference>
<dbReference type="Gene3D" id="3.40.50.410">
    <property type="entry name" value="von Willebrand factor, type A domain"/>
    <property type="match status" value="1"/>
</dbReference>
<keyword evidence="1" id="KW-0175">Coiled coil</keyword>
<sequence>MSLKSHNIKAATYWNTLLSSINSKNKLENIIPKLCKENGLPQNFLEQNFDFKDLTLPEEKQSEEIQQFQKLLEEKRIDFKNSSLNQIIKQIMTMREEQNPEDKKTSSSSSNFTNLQRLVFSKVFQEIFQPVQKSKVTANDFSEWKENKQLCQEAFEEITQIEVELEKQKHSKKDLETTIDDISLSEKEKEKLTDESPIPLIEGEKAKVSSKKGKGKQKSLEKSPIGGTEKGQGFFVDRRELEEVFDLIENEMISKMKIIELLQDDELAKKVSPSIGIVEQLLHLKKSLPASAMTNAKMIIKKYVREVSDLFKTRFDKSIKKVPNPDIVPKKVFRNLDLQRTIWKNLPNYDIQERKLYVDRLYYHRAGKKELPSKVVIVVDQSGSMVEAMVQTVILASIFAQLPKVNVDLLAFDTKVIDLTKYVNDPLEALLKTNLGGGTSITYALKEAQKKIQNPSKTALVLITDYYEGGNAYEKLFNTIKDIKDNGTKFISIASMTRKGYVDVNSNFVHALKKEGIETIMGNFDRLIELLRKYLL</sequence>
<feature type="compositionally biased region" description="Basic residues" evidence="2">
    <location>
        <begin position="208"/>
        <end position="217"/>
    </location>
</feature>